<evidence type="ECO:0000313" key="2">
    <source>
        <dbReference type="EMBL" id="MFC4631444.1"/>
    </source>
</evidence>
<dbReference type="Pfam" id="PF00583">
    <property type="entry name" value="Acetyltransf_1"/>
    <property type="match status" value="1"/>
</dbReference>
<sequence>MAVIISKPGIDELSEVLGTLREWQDDAAPVQLHPGDVGWYWRFGAQQTAEALRTWSRDGRVLAVGLLDGATILRLTTAPDVRRDEELARQLVADVTRPEHGVLPEGAVNVEAPSGTLVNDLLAAEGWGTDAPFTPLLRDLTDPVEEAGVRVEVVGPDQVSERTAAQRASFDVSTFTDERWHAMAAGPLYADARCLLGYDDAGEAVGAITVWSAGPGKPGLIEPLGVHPHQRGHGYGTALTVAGAAALRELGSSSALVITESTRAAAVATYMSAGFERLPERLDRRRAG</sequence>
<name>A0ABV9HQA8_9MICO</name>
<dbReference type="Proteomes" id="UP001596011">
    <property type="component" value="Unassembled WGS sequence"/>
</dbReference>
<protein>
    <submittedName>
        <fullName evidence="2">GNAT family N-acetyltransferase</fullName>
        <ecNumber evidence="2">2.3.1.-</ecNumber>
    </submittedName>
</protein>
<feature type="domain" description="N-acetyltransferase" evidence="1">
    <location>
        <begin position="149"/>
        <end position="288"/>
    </location>
</feature>
<keyword evidence="2" id="KW-0808">Transferase</keyword>
<organism evidence="2 3">
    <name type="scientific">Promicromonospora alba</name>
    <dbReference type="NCBI Taxonomy" id="1616110"/>
    <lineage>
        <taxon>Bacteria</taxon>
        <taxon>Bacillati</taxon>
        <taxon>Actinomycetota</taxon>
        <taxon>Actinomycetes</taxon>
        <taxon>Micrococcales</taxon>
        <taxon>Promicromonosporaceae</taxon>
        <taxon>Promicromonospora</taxon>
    </lineage>
</organism>
<evidence type="ECO:0000313" key="3">
    <source>
        <dbReference type="Proteomes" id="UP001596011"/>
    </source>
</evidence>
<reference evidence="3" key="1">
    <citation type="journal article" date="2019" name="Int. J. Syst. Evol. Microbiol.">
        <title>The Global Catalogue of Microorganisms (GCM) 10K type strain sequencing project: providing services to taxonomists for standard genome sequencing and annotation.</title>
        <authorList>
            <consortium name="The Broad Institute Genomics Platform"/>
            <consortium name="The Broad Institute Genome Sequencing Center for Infectious Disease"/>
            <person name="Wu L."/>
            <person name="Ma J."/>
        </authorList>
    </citation>
    <scope>NUCLEOTIDE SEQUENCE [LARGE SCALE GENOMIC DNA]</scope>
    <source>
        <strain evidence="3">CCUG 42722</strain>
    </source>
</reference>
<dbReference type="GO" id="GO:0016746">
    <property type="term" value="F:acyltransferase activity"/>
    <property type="evidence" value="ECO:0007669"/>
    <property type="project" value="UniProtKB-KW"/>
</dbReference>
<dbReference type="CDD" id="cd04301">
    <property type="entry name" value="NAT_SF"/>
    <property type="match status" value="1"/>
</dbReference>
<dbReference type="SUPFAM" id="SSF55729">
    <property type="entry name" value="Acyl-CoA N-acyltransferases (Nat)"/>
    <property type="match status" value="1"/>
</dbReference>
<dbReference type="PROSITE" id="PS51186">
    <property type="entry name" value="GNAT"/>
    <property type="match status" value="1"/>
</dbReference>
<dbReference type="RefSeq" id="WP_377140705.1">
    <property type="nucleotide sequence ID" value="NZ_JBHSFI010000008.1"/>
</dbReference>
<dbReference type="EC" id="2.3.1.-" evidence="2"/>
<evidence type="ECO:0000259" key="1">
    <source>
        <dbReference type="PROSITE" id="PS51186"/>
    </source>
</evidence>
<gene>
    <name evidence="2" type="ORF">ACFO6V_24585</name>
</gene>
<keyword evidence="2" id="KW-0012">Acyltransferase</keyword>
<proteinExistence type="predicted"/>
<accession>A0ABV9HQA8</accession>
<dbReference type="EMBL" id="JBHSFI010000008">
    <property type="protein sequence ID" value="MFC4631444.1"/>
    <property type="molecule type" value="Genomic_DNA"/>
</dbReference>
<dbReference type="Gene3D" id="3.40.630.30">
    <property type="match status" value="1"/>
</dbReference>
<comment type="caution">
    <text evidence="2">The sequence shown here is derived from an EMBL/GenBank/DDBJ whole genome shotgun (WGS) entry which is preliminary data.</text>
</comment>
<dbReference type="InterPro" id="IPR016181">
    <property type="entry name" value="Acyl_CoA_acyltransferase"/>
</dbReference>
<dbReference type="InterPro" id="IPR000182">
    <property type="entry name" value="GNAT_dom"/>
</dbReference>
<keyword evidence="3" id="KW-1185">Reference proteome</keyword>